<name>A0A8W8IWB9_MAGGI</name>
<dbReference type="Gene3D" id="3.40.50.300">
    <property type="entry name" value="P-loop containing nucleotide triphosphate hydrolases"/>
    <property type="match status" value="1"/>
</dbReference>
<feature type="region of interest" description="Disordered" evidence="1">
    <location>
        <begin position="1"/>
        <end position="24"/>
    </location>
</feature>
<dbReference type="InterPro" id="IPR027417">
    <property type="entry name" value="P-loop_NTPase"/>
</dbReference>
<organism evidence="2 3">
    <name type="scientific">Magallana gigas</name>
    <name type="common">Pacific oyster</name>
    <name type="synonym">Crassostrea gigas</name>
    <dbReference type="NCBI Taxonomy" id="29159"/>
    <lineage>
        <taxon>Eukaryota</taxon>
        <taxon>Metazoa</taxon>
        <taxon>Spiralia</taxon>
        <taxon>Lophotrochozoa</taxon>
        <taxon>Mollusca</taxon>
        <taxon>Bivalvia</taxon>
        <taxon>Autobranchia</taxon>
        <taxon>Pteriomorphia</taxon>
        <taxon>Ostreida</taxon>
        <taxon>Ostreoidea</taxon>
        <taxon>Ostreidae</taxon>
        <taxon>Magallana</taxon>
    </lineage>
</organism>
<dbReference type="Proteomes" id="UP000005408">
    <property type="component" value="Unassembled WGS sequence"/>
</dbReference>
<sequence length="309" mass="34945">MTEKSHPNETGGDVWQVPGTNHREKNIKDGRRIDVLNELKANVKKLEKPRNVLLLGSLGTGKSSFINTVITALTGRYKPYADIGCGSKHNTTRLHKISCKEYWDHENEEDKALNLPNFIDIIGLDVQLSNPKEDETVNSQIMNLIINGKLQENYDLLDLGKKLKEENERKVGMELVDRSEDESLAIDVIVVVISLEDNNIPHALLEEIYAEANVRARQIPVFSVLTKRDKCDLSQKGLEKKKNDIAEAMSIAANKILICENYQQNQNPDARDVEILEFLTKPLKYIEQKLTSNSTGYSCSNFDSNSTYK</sequence>
<dbReference type="AlphaFoldDB" id="A0A8W8IWB9"/>
<protein>
    <submittedName>
        <fullName evidence="2">Uncharacterized protein</fullName>
    </submittedName>
</protein>
<dbReference type="SUPFAM" id="SSF52540">
    <property type="entry name" value="P-loop containing nucleoside triphosphate hydrolases"/>
    <property type="match status" value="1"/>
</dbReference>
<evidence type="ECO:0000256" key="1">
    <source>
        <dbReference type="SAM" id="MobiDB-lite"/>
    </source>
</evidence>
<evidence type="ECO:0000313" key="2">
    <source>
        <dbReference type="EnsemblMetazoa" id="G15686.1:cds"/>
    </source>
</evidence>
<dbReference type="EnsemblMetazoa" id="G15686.1">
    <property type="protein sequence ID" value="G15686.1:cds"/>
    <property type="gene ID" value="G15686"/>
</dbReference>
<keyword evidence="3" id="KW-1185">Reference proteome</keyword>
<evidence type="ECO:0000313" key="3">
    <source>
        <dbReference type="Proteomes" id="UP000005408"/>
    </source>
</evidence>
<proteinExistence type="predicted"/>
<reference evidence="2" key="1">
    <citation type="submission" date="2022-08" db="UniProtKB">
        <authorList>
            <consortium name="EnsemblMetazoa"/>
        </authorList>
    </citation>
    <scope>IDENTIFICATION</scope>
    <source>
        <strain evidence="2">05x7-T-G4-1.051#20</strain>
    </source>
</reference>
<accession>A0A8W8IWB9</accession>